<feature type="region of interest" description="Disordered" evidence="12">
    <location>
        <begin position="367"/>
        <end position="460"/>
    </location>
</feature>
<feature type="domain" description="Neurotransmitter-gated ion-channel ligand-binding" evidence="13">
    <location>
        <begin position="60"/>
        <end position="247"/>
    </location>
</feature>
<dbReference type="InterPro" id="IPR036719">
    <property type="entry name" value="Neuro-gated_channel_TM_sf"/>
</dbReference>
<name>A0A1W0X0D3_HYPEX</name>
<feature type="compositionally biased region" description="Polar residues" evidence="12">
    <location>
        <begin position="441"/>
        <end position="453"/>
    </location>
</feature>
<dbReference type="OrthoDB" id="407674at2759"/>
<evidence type="ECO:0000256" key="9">
    <source>
        <dbReference type="ARBA" id="ARBA00023136"/>
    </source>
</evidence>
<gene>
    <name evidence="15" type="ORF">BV898_05012</name>
</gene>
<evidence type="ECO:0000256" key="6">
    <source>
        <dbReference type="ARBA" id="ARBA00022729"/>
    </source>
</evidence>
<protein>
    <submittedName>
        <fullName evidence="15">Glutamate-gated chloride channel</fullName>
    </submittedName>
</protein>
<dbReference type="InterPro" id="IPR006201">
    <property type="entry name" value="Neur_channel"/>
</dbReference>
<feature type="domain" description="Neurotransmitter-gated ion-channel transmembrane" evidence="14">
    <location>
        <begin position="276"/>
        <end position="442"/>
    </location>
</feature>
<dbReference type="InterPro" id="IPR006028">
    <property type="entry name" value="GABAA/Glycine_rcpt"/>
</dbReference>
<dbReference type="PRINTS" id="PR00253">
    <property type="entry name" value="GABAARECEPTR"/>
</dbReference>
<evidence type="ECO:0000256" key="12">
    <source>
        <dbReference type="SAM" id="MobiDB-lite"/>
    </source>
</evidence>
<evidence type="ECO:0000256" key="2">
    <source>
        <dbReference type="ARBA" id="ARBA00004236"/>
    </source>
</evidence>
<dbReference type="InterPro" id="IPR018000">
    <property type="entry name" value="Neurotransmitter_ion_chnl_CS"/>
</dbReference>
<dbReference type="AlphaFoldDB" id="A0A1W0X0D3"/>
<dbReference type="Gene3D" id="2.70.170.10">
    <property type="entry name" value="Neurotransmitter-gated ion-channel ligand-binding domain"/>
    <property type="match status" value="1"/>
</dbReference>
<dbReference type="GO" id="GO:0004888">
    <property type="term" value="F:transmembrane signaling receptor activity"/>
    <property type="evidence" value="ECO:0007669"/>
    <property type="project" value="InterPro"/>
</dbReference>
<dbReference type="EMBL" id="MTYJ01000026">
    <property type="protein sequence ID" value="OQV20937.1"/>
    <property type="molecule type" value="Genomic_DNA"/>
</dbReference>
<feature type="transmembrane region" description="Helical" evidence="11">
    <location>
        <begin position="334"/>
        <end position="356"/>
    </location>
</feature>
<reference evidence="16" key="1">
    <citation type="submission" date="2017-01" db="EMBL/GenBank/DDBJ databases">
        <title>Comparative genomics of anhydrobiosis in the tardigrade Hypsibius dujardini.</title>
        <authorList>
            <person name="Yoshida Y."/>
            <person name="Koutsovoulos G."/>
            <person name="Laetsch D."/>
            <person name="Stevens L."/>
            <person name="Kumar S."/>
            <person name="Horikawa D."/>
            <person name="Ishino K."/>
            <person name="Komine S."/>
            <person name="Tomita M."/>
            <person name="Blaxter M."/>
            <person name="Arakawa K."/>
        </authorList>
    </citation>
    <scope>NUCLEOTIDE SEQUENCE [LARGE SCALE GENOMIC DNA]</scope>
    <source>
        <strain evidence="16">Z151</strain>
    </source>
</reference>
<keyword evidence="6" id="KW-0732">Signal</keyword>
<comment type="similarity">
    <text evidence="11">Belongs to the ligand-gated ion channel (TC 1.A.9) family.</text>
</comment>
<comment type="subcellular location">
    <subcellularLocation>
        <location evidence="2">Cell membrane</location>
    </subcellularLocation>
    <subcellularLocation>
        <location evidence="1">Membrane</location>
        <topology evidence="1">Multi-pass membrane protein</topology>
    </subcellularLocation>
</comment>
<dbReference type="Gene3D" id="1.20.58.390">
    <property type="entry name" value="Neurotransmitter-gated ion-channel transmembrane domain"/>
    <property type="match status" value="2"/>
</dbReference>
<keyword evidence="4" id="KW-1003">Cell membrane</keyword>
<evidence type="ECO:0000256" key="1">
    <source>
        <dbReference type="ARBA" id="ARBA00004141"/>
    </source>
</evidence>
<feature type="compositionally biased region" description="Polar residues" evidence="12">
    <location>
        <begin position="389"/>
        <end position="398"/>
    </location>
</feature>
<dbReference type="PROSITE" id="PS00236">
    <property type="entry name" value="NEUROTR_ION_CHANNEL"/>
    <property type="match status" value="1"/>
</dbReference>
<evidence type="ECO:0000256" key="4">
    <source>
        <dbReference type="ARBA" id="ARBA00022475"/>
    </source>
</evidence>
<dbReference type="PANTHER" id="PTHR18945">
    <property type="entry name" value="NEUROTRANSMITTER GATED ION CHANNEL"/>
    <property type="match status" value="1"/>
</dbReference>
<dbReference type="InterPro" id="IPR006029">
    <property type="entry name" value="Neurotrans-gated_channel_TM"/>
</dbReference>
<feature type="compositionally biased region" description="Basic and acidic residues" evidence="12">
    <location>
        <begin position="367"/>
        <end position="386"/>
    </location>
</feature>
<dbReference type="InterPro" id="IPR038050">
    <property type="entry name" value="Neuro_actylchol_rec"/>
</dbReference>
<dbReference type="GO" id="GO:0005886">
    <property type="term" value="C:plasma membrane"/>
    <property type="evidence" value="ECO:0007669"/>
    <property type="project" value="UniProtKB-SubCell"/>
</dbReference>
<evidence type="ECO:0000259" key="14">
    <source>
        <dbReference type="Pfam" id="PF02932"/>
    </source>
</evidence>
<dbReference type="Pfam" id="PF02932">
    <property type="entry name" value="Neur_chan_memb"/>
    <property type="match status" value="1"/>
</dbReference>
<evidence type="ECO:0000313" key="15">
    <source>
        <dbReference type="EMBL" id="OQV20937.1"/>
    </source>
</evidence>
<evidence type="ECO:0000256" key="7">
    <source>
        <dbReference type="ARBA" id="ARBA00022989"/>
    </source>
</evidence>
<feature type="transmembrane region" description="Helical" evidence="11">
    <location>
        <begin position="590"/>
        <end position="610"/>
    </location>
</feature>
<evidence type="ECO:0000256" key="10">
    <source>
        <dbReference type="ARBA" id="ARBA00023303"/>
    </source>
</evidence>
<feature type="compositionally biased region" description="Polar residues" evidence="12">
    <location>
        <begin position="416"/>
        <end position="427"/>
    </location>
</feature>
<evidence type="ECO:0000313" key="16">
    <source>
        <dbReference type="Proteomes" id="UP000192578"/>
    </source>
</evidence>
<dbReference type="Pfam" id="PF02931">
    <property type="entry name" value="Neur_chan_LBD"/>
    <property type="match status" value="1"/>
</dbReference>
<feature type="transmembrane region" description="Helical" evidence="11">
    <location>
        <begin position="269"/>
        <end position="293"/>
    </location>
</feature>
<dbReference type="InterPro" id="IPR036734">
    <property type="entry name" value="Neur_chan_lig-bd_sf"/>
</dbReference>
<sequence length="620" mass="70690">MPNDVCPVRLHYHASGGSLRVLLRCLIIGQIILESTVVRASSGPTKIQSRDGKTGQVFTEKEILDMLLETYDNKLRPKTNINGTDGAAMCKVNLLIRSIHKVDALNMEYSTQLTFREEWNDARLAYDDGGFHKFLVLPDPDKVWKPDLFFQNERQGHLHNILVPNVFLRIHPNGDIMMSIRMSLTLACTMDLRFFPMDRQVCEIRMASYGYTTDDIEFDWKQIAAPVQLANFTMPRFALEGIRTGYCTSVTSTGSYSCLKVLLFLEREFSYYLVQVYVPTCMLILVSWVSFWLDPEATPARVTLGVTTLLTMATTQSGINAQLPPVSYTKAIDVWMGVCILFIFSALVEFAFVNYWNQMDKQKIRKQQEQKQKKEDAEKKEQEAQLKETLNQQSSSHLHGSLPNHLHTHETGGTLGSRNRSQTSLDQYGNARPASARHSQRSLVYRNNSSGARNEQETELLEGDRNPYHTYDGRHHAATDEVFLEDDAHFRMRNPSPHSRASLLHPCPVHGQQIALLGNQTVTVDELEAGHGHRHLMGNHMGSGGTVQGSRKDLRGVMAEDGNKKLSDLKRRCCFGYLRIPSKRAKKIDYFSRLIFPCFFLVFNLLYWNLYLGNVRDWPE</sequence>
<dbReference type="Proteomes" id="UP000192578">
    <property type="component" value="Unassembled WGS sequence"/>
</dbReference>
<dbReference type="CDD" id="cd19049">
    <property type="entry name" value="LGIC_TM_anion"/>
    <property type="match status" value="1"/>
</dbReference>
<dbReference type="GO" id="GO:0005230">
    <property type="term" value="F:extracellular ligand-gated monoatomic ion channel activity"/>
    <property type="evidence" value="ECO:0007669"/>
    <property type="project" value="InterPro"/>
</dbReference>
<proteinExistence type="inferred from homology"/>
<accession>A0A1W0X0D3</accession>
<organism evidence="15 16">
    <name type="scientific">Hypsibius exemplaris</name>
    <name type="common">Freshwater tardigrade</name>
    <dbReference type="NCBI Taxonomy" id="2072580"/>
    <lineage>
        <taxon>Eukaryota</taxon>
        <taxon>Metazoa</taxon>
        <taxon>Ecdysozoa</taxon>
        <taxon>Tardigrada</taxon>
        <taxon>Eutardigrada</taxon>
        <taxon>Parachela</taxon>
        <taxon>Hypsibioidea</taxon>
        <taxon>Hypsibiidae</taxon>
        <taxon>Hypsibius</taxon>
    </lineage>
</organism>
<evidence type="ECO:0000256" key="11">
    <source>
        <dbReference type="RuleBase" id="RU000687"/>
    </source>
</evidence>
<comment type="caution">
    <text evidence="15">The sequence shown here is derived from an EMBL/GenBank/DDBJ whole genome shotgun (WGS) entry which is preliminary data.</text>
</comment>
<keyword evidence="3 11" id="KW-0813">Transport</keyword>
<dbReference type="SUPFAM" id="SSF63712">
    <property type="entry name" value="Nicotinic receptor ligand binding domain-like"/>
    <property type="match status" value="1"/>
</dbReference>
<dbReference type="InterPro" id="IPR006202">
    <property type="entry name" value="Neur_chan_lig-bd"/>
</dbReference>
<evidence type="ECO:0000259" key="13">
    <source>
        <dbReference type="Pfam" id="PF02931"/>
    </source>
</evidence>
<keyword evidence="8 11" id="KW-0406">Ion transport</keyword>
<keyword evidence="5 11" id="KW-0812">Transmembrane</keyword>
<dbReference type="CDD" id="cd18993">
    <property type="entry name" value="LGIC_ECD_GluCl"/>
    <property type="match status" value="1"/>
</dbReference>
<dbReference type="NCBIfam" id="TIGR00860">
    <property type="entry name" value="LIC"/>
    <property type="match status" value="1"/>
</dbReference>
<dbReference type="FunFam" id="1.20.58.390:FF:000084">
    <property type="entry name" value="Glutamate-gated chloride channel subunit beta"/>
    <property type="match status" value="1"/>
</dbReference>
<dbReference type="SUPFAM" id="SSF90112">
    <property type="entry name" value="Neurotransmitter-gated ion-channel transmembrane pore"/>
    <property type="match status" value="1"/>
</dbReference>
<keyword evidence="7 11" id="KW-1133">Transmembrane helix</keyword>
<evidence type="ECO:0000256" key="8">
    <source>
        <dbReference type="ARBA" id="ARBA00023065"/>
    </source>
</evidence>
<keyword evidence="10 11" id="KW-0407">Ion channel</keyword>
<evidence type="ECO:0000256" key="5">
    <source>
        <dbReference type="ARBA" id="ARBA00022692"/>
    </source>
</evidence>
<keyword evidence="16" id="KW-1185">Reference proteome</keyword>
<evidence type="ECO:0000256" key="3">
    <source>
        <dbReference type="ARBA" id="ARBA00022448"/>
    </source>
</evidence>
<comment type="caution">
    <text evidence="11">Lacks conserved residue(s) required for the propagation of feature annotation.</text>
</comment>
<dbReference type="PRINTS" id="PR00252">
    <property type="entry name" value="NRIONCHANNEL"/>
</dbReference>
<keyword evidence="9 11" id="KW-0472">Membrane</keyword>